<dbReference type="InterPro" id="IPR000286">
    <property type="entry name" value="HDACs"/>
</dbReference>
<evidence type="ECO:0000313" key="3">
    <source>
        <dbReference type="EMBL" id="MBK1780652.1"/>
    </source>
</evidence>
<feature type="domain" description="Histone deacetylase" evidence="2">
    <location>
        <begin position="20"/>
        <end position="305"/>
    </location>
</feature>
<reference evidence="3 4" key="1">
    <citation type="submission" date="2020-12" db="EMBL/GenBank/DDBJ databases">
        <authorList>
            <person name="Lu T."/>
            <person name="Wang Q."/>
            <person name="Han X."/>
        </authorList>
    </citation>
    <scope>NUCLEOTIDE SEQUENCE [LARGE SCALE GENOMIC DNA]</scope>
    <source>
        <strain evidence="3 4">WQ 585</strain>
    </source>
</reference>
<name>A0ABS1EA22_9BURK</name>
<organism evidence="3 4">
    <name type="scientific">Advenella mandrilli</name>
    <dbReference type="NCBI Taxonomy" id="2800330"/>
    <lineage>
        <taxon>Bacteria</taxon>
        <taxon>Pseudomonadati</taxon>
        <taxon>Pseudomonadota</taxon>
        <taxon>Betaproteobacteria</taxon>
        <taxon>Burkholderiales</taxon>
        <taxon>Alcaligenaceae</taxon>
    </lineage>
</organism>
<evidence type="ECO:0000313" key="4">
    <source>
        <dbReference type="Proteomes" id="UP000635316"/>
    </source>
</evidence>
<proteinExistence type="inferred from homology"/>
<dbReference type="InterPro" id="IPR023696">
    <property type="entry name" value="Ureohydrolase_dom_sf"/>
</dbReference>
<dbReference type="InterPro" id="IPR037138">
    <property type="entry name" value="His_deacetylse_dom_sf"/>
</dbReference>
<dbReference type="EMBL" id="JAENGP010000004">
    <property type="protein sequence ID" value="MBK1780652.1"/>
    <property type="molecule type" value="Genomic_DNA"/>
</dbReference>
<dbReference type="Proteomes" id="UP000635316">
    <property type="component" value="Unassembled WGS sequence"/>
</dbReference>
<comment type="similarity">
    <text evidence="1">Belongs to the histone deacetylase family.</text>
</comment>
<protein>
    <submittedName>
        <fullName evidence="3">Histone deacetylase family protein</fullName>
    </submittedName>
</protein>
<dbReference type="PRINTS" id="PR01270">
    <property type="entry name" value="HDASUPER"/>
</dbReference>
<dbReference type="CDD" id="cd11599">
    <property type="entry name" value="HDAC_classII_2"/>
    <property type="match status" value="1"/>
</dbReference>
<comment type="caution">
    <text evidence="3">The sequence shown here is derived from an EMBL/GenBank/DDBJ whole genome shotgun (WGS) entry which is preliminary data.</text>
</comment>
<dbReference type="RefSeq" id="WP_200234733.1">
    <property type="nucleotide sequence ID" value="NZ_JAENGP010000004.1"/>
</dbReference>
<evidence type="ECO:0000256" key="1">
    <source>
        <dbReference type="ARBA" id="ARBA00005947"/>
    </source>
</evidence>
<keyword evidence="4" id="KW-1185">Reference proteome</keyword>
<dbReference type="Pfam" id="PF00850">
    <property type="entry name" value="Hist_deacetyl"/>
    <property type="match status" value="1"/>
</dbReference>
<dbReference type="Gene3D" id="3.40.800.20">
    <property type="entry name" value="Histone deacetylase domain"/>
    <property type="match status" value="1"/>
</dbReference>
<dbReference type="PANTHER" id="PTHR10625">
    <property type="entry name" value="HISTONE DEACETYLASE HDAC1-RELATED"/>
    <property type="match status" value="1"/>
</dbReference>
<accession>A0ABS1EA22</accession>
<dbReference type="PANTHER" id="PTHR10625:SF10">
    <property type="entry name" value="HISTONE DEACETYLASE HDAC1"/>
    <property type="match status" value="1"/>
</dbReference>
<dbReference type="InterPro" id="IPR023801">
    <property type="entry name" value="His_deacetylse_dom"/>
</dbReference>
<gene>
    <name evidence="3" type="ORF">JHL22_05420</name>
</gene>
<evidence type="ECO:0000259" key="2">
    <source>
        <dbReference type="Pfam" id="PF00850"/>
    </source>
</evidence>
<sequence>METLYITHPNCRLHMMQKWHPEAPARLDEINDRLLASGVSPCLKHLDAPNASDGDVLRVHTPEYLAYLKEHVPQEGYFNIDNEETSMNPHTLRAAYSAAGAGIMAVDEIMAGNALNAFCAVRPPGHHAERGRAMGFCFFNNLAIAARYAIEKYKLQKIAVIDFDVHHGNGTEDIFKNDPHIIMCSFFQYPLYPDCGVANVAPNMFNTPVPAFTKSEMVKDIVLNKWLPVLNDFQPELVLISAGFDAHREDEMGQMDLVEKDYEWITKQLMEVANQYAQGRIISFLEGGYSLSALGRSVTAHIKALASL</sequence>
<dbReference type="SUPFAM" id="SSF52768">
    <property type="entry name" value="Arginase/deacetylase"/>
    <property type="match status" value="1"/>
</dbReference>